<feature type="domain" description="PA" evidence="7">
    <location>
        <begin position="501"/>
        <end position="576"/>
    </location>
</feature>
<dbReference type="RefSeq" id="WP_348389064.1">
    <property type="nucleotide sequence ID" value="NZ_CP134146.1"/>
</dbReference>
<dbReference type="Gene3D" id="3.40.50.200">
    <property type="entry name" value="Peptidase S8/S53 domain"/>
    <property type="match status" value="1"/>
</dbReference>
<comment type="similarity">
    <text evidence="4">Belongs to the peptidase S8 family.</text>
</comment>
<keyword evidence="2 4" id="KW-0378">Hydrolase</keyword>
<feature type="active site" description="Charge relay system" evidence="4">
    <location>
        <position position="292"/>
    </location>
</feature>
<feature type="active site" description="Charge relay system" evidence="4">
    <location>
        <position position="202"/>
    </location>
</feature>
<dbReference type="PANTHER" id="PTHR10795">
    <property type="entry name" value="PROPROTEIN CONVERTASE SUBTILISIN/KEXIN"/>
    <property type="match status" value="1"/>
</dbReference>
<proteinExistence type="inferred from homology"/>
<dbReference type="PRINTS" id="PR00723">
    <property type="entry name" value="SUBTILISIN"/>
</dbReference>
<feature type="domain" description="Peptidase S8/S53" evidence="6">
    <location>
        <begin position="193"/>
        <end position="703"/>
    </location>
</feature>
<feature type="signal peptide" evidence="5">
    <location>
        <begin position="1"/>
        <end position="23"/>
    </location>
</feature>
<reference evidence="9" key="1">
    <citation type="submission" date="2023-09" db="EMBL/GenBank/DDBJ databases">
        <authorList>
            <person name="Li S."/>
            <person name="Li X."/>
            <person name="Zhang C."/>
            <person name="Zhao Z."/>
        </authorList>
    </citation>
    <scope>NUCLEOTIDE SEQUENCE [LARGE SCALE GENOMIC DNA]</scope>
    <source>
        <strain evidence="9">SQ345</strain>
    </source>
</reference>
<name>A0ABY9TMD8_9GAMM</name>
<protein>
    <submittedName>
        <fullName evidence="8">S8 family serine peptidase</fullName>
    </submittedName>
</protein>
<dbReference type="EMBL" id="CP134146">
    <property type="protein sequence ID" value="WNC69922.1"/>
    <property type="molecule type" value="Genomic_DNA"/>
</dbReference>
<keyword evidence="9" id="KW-1185">Reference proteome</keyword>
<dbReference type="PROSITE" id="PS00137">
    <property type="entry name" value="SUBTILASE_HIS"/>
    <property type="match status" value="1"/>
</dbReference>
<evidence type="ECO:0000256" key="1">
    <source>
        <dbReference type="ARBA" id="ARBA00022670"/>
    </source>
</evidence>
<evidence type="ECO:0000256" key="5">
    <source>
        <dbReference type="SAM" id="SignalP"/>
    </source>
</evidence>
<feature type="active site" description="Charge relay system" evidence="4">
    <location>
        <position position="663"/>
    </location>
</feature>
<dbReference type="Pfam" id="PF02225">
    <property type="entry name" value="PA"/>
    <property type="match status" value="1"/>
</dbReference>
<evidence type="ECO:0000313" key="8">
    <source>
        <dbReference type="EMBL" id="WNC69922.1"/>
    </source>
</evidence>
<evidence type="ECO:0000256" key="2">
    <source>
        <dbReference type="ARBA" id="ARBA00022801"/>
    </source>
</evidence>
<dbReference type="InterPro" id="IPR000209">
    <property type="entry name" value="Peptidase_S8/S53_dom"/>
</dbReference>
<dbReference type="Proteomes" id="UP001248581">
    <property type="component" value="Chromosome"/>
</dbReference>
<dbReference type="Pfam" id="PF00082">
    <property type="entry name" value="Peptidase_S8"/>
    <property type="match status" value="1"/>
</dbReference>
<evidence type="ECO:0000259" key="7">
    <source>
        <dbReference type="Pfam" id="PF02225"/>
    </source>
</evidence>
<keyword evidence="3 4" id="KW-0720">Serine protease</keyword>
<organism evidence="8 9">
    <name type="scientific">Thalassotalea nanhaiensis</name>
    <dbReference type="NCBI Taxonomy" id="3065648"/>
    <lineage>
        <taxon>Bacteria</taxon>
        <taxon>Pseudomonadati</taxon>
        <taxon>Pseudomonadota</taxon>
        <taxon>Gammaproteobacteria</taxon>
        <taxon>Alteromonadales</taxon>
        <taxon>Colwelliaceae</taxon>
        <taxon>Thalassotalea</taxon>
    </lineage>
</organism>
<dbReference type="SUPFAM" id="SSF52743">
    <property type="entry name" value="Subtilisin-like"/>
    <property type="match status" value="1"/>
</dbReference>
<dbReference type="PROSITE" id="PS00138">
    <property type="entry name" value="SUBTILASE_SER"/>
    <property type="match status" value="1"/>
</dbReference>
<feature type="chain" id="PRO_5045702092" evidence="5">
    <location>
        <begin position="24"/>
        <end position="1372"/>
    </location>
</feature>
<gene>
    <name evidence="8" type="ORF">RI845_07235</name>
</gene>
<evidence type="ECO:0000313" key="9">
    <source>
        <dbReference type="Proteomes" id="UP001248581"/>
    </source>
</evidence>
<dbReference type="CDD" id="cd02120">
    <property type="entry name" value="PA_subtilisin_like"/>
    <property type="match status" value="1"/>
</dbReference>
<dbReference type="PROSITE" id="PS51892">
    <property type="entry name" value="SUBTILASE"/>
    <property type="match status" value="1"/>
</dbReference>
<dbReference type="Gene3D" id="3.50.30.30">
    <property type="match status" value="1"/>
</dbReference>
<keyword evidence="1 4" id="KW-0645">Protease</keyword>
<dbReference type="Gene3D" id="2.60.40.3010">
    <property type="match status" value="1"/>
</dbReference>
<evidence type="ECO:0000256" key="4">
    <source>
        <dbReference type="PROSITE-ProRule" id="PRU01240"/>
    </source>
</evidence>
<dbReference type="InterPro" id="IPR003137">
    <property type="entry name" value="PA_domain"/>
</dbReference>
<accession>A0ABY9TMD8</accession>
<dbReference type="InterPro" id="IPR015500">
    <property type="entry name" value="Peptidase_S8_subtilisin-rel"/>
</dbReference>
<keyword evidence="5" id="KW-0732">Signal</keyword>
<sequence>MNFKLNKLALALPMSIMTLGAVAAISPDDIPRIELNAAQQNAKLKATKKTFENRYFVLLEDEPVALYQGKIKGFKATNISASNGANANEFGKLNLKSSASVVYGDYLANKQNETFSKIKSVLKRDVVMRDRFKIAINGLLLNLEPHEVMALRKMPGVLAVEKEEAHQLLTDVGPQHVGAPVIWDNSDISGSKGEGLVVGVMDTGISSYTSQVWSYQGAAGFEGKEFHPSFADVGVDGYDHINPNGEGVYFGDCIDSPFWCNDKVIGVVSYEGLKTSGLWDMRAETGQDDHGHGTHVASTIAGNRVDNVNYPTVYPNMEQYWNHKYYDSETSVSISGVAPHANIVMYKTCAVNGCAPSAAVASIEHAIANNVDVLNYSVGGSAGSPWFDADALAFLAAREAGIHTAVAAGNSGQAGEKTVGSPGNSPWVTTVAALSHSRDFTEEKTATFTGGNTMLEDLVGKGATSGISTPTDVIYAGDVELAEQAELAGGVGYCGQYSLPSAWDMNSIEGKVVICRRGGTDDSGVPLSRLSKGASALYAKAAGMIFINSDEEVDNVENDLHVLPTVHLNKVDGEKLLAWLAEGEGHQVTFTESTLELNADKGDITANFTSRGPDYFTGDYLIPDIGAPGVDILAGGLGDNMQSSLSQPYERINGDFRFMSGTSMASPHIAGMYLLMKAARPTWTPAEAQSALMMTAYTSVKEDDNFDGEMARADMHRTGAGSARVNLAVEAGLVMNETRSGYEAANPYAEEFGMSDGIEGWHGQPHQMNMPSLSKGECLLDCDWTRTFKATKAASWTVSFEYYNEGFTLTADNTQFTVTEGEEVIVNFTAEALQGLDVEWVNARVVLTPDDASIPTQTMPVTVNFIAGIAPDAVDIVPQRTNDSAPVEGIVTIGTDDLQVSKSGIAKAEIHQFELMRDATNGTIYHWDDADSKTIYAVPLNIQADSKRLVVEVLETSSPDIDIYVGIDSDLDGLPSVHEMDLMPYMSATETSEELIDEINPRPDTYWVLVHNWAEGPAPLAENEMVCAEDQQADEGMFCAEAPIMDNVKLSITNVKYDEDSMTVEAPTSVEPRAQVPTRVGWEQMMTEGDIYHGVFWLGTSAELNQNIGAVKVNMTRGQDDVTVSEPTIYGDKVAFTIKVSANASSEDRHYDFNMLLAEDVGIDLLISEQVVDGVQMAVGSTEVEYAVSDNQVAWEHTQVSGANATEFSLVLNTISVVGMVDITPVIESEVNNSEQSKAVSKETVTTSPVFIEGRPSFKANASVSTVKEGESITLSAEVIDAVLETPELSYNWTQVSGTTVSFNSTGQNVTFDAPKVSSDEVISFELIGSNGSKLSLPSPVSINVENKSSGGSTGLGFLVLTAFGLLLGRRK</sequence>
<dbReference type="InterPro" id="IPR045051">
    <property type="entry name" value="SBT"/>
</dbReference>
<dbReference type="InterPro" id="IPR036852">
    <property type="entry name" value="Peptidase_S8/S53_dom_sf"/>
</dbReference>
<evidence type="ECO:0000259" key="6">
    <source>
        <dbReference type="Pfam" id="PF00082"/>
    </source>
</evidence>
<dbReference type="InterPro" id="IPR023828">
    <property type="entry name" value="Peptidase_S8_Ser-AS"/>
</dbReference>
<evidence type="ECO:0000256" key="3">
    <source>
        <dbReference type="ARBA" id="ARBA00022825"/>
    </source>
</evidence>
<dbReference type="InterPro" id="IPR022398">
    <property type="entry name" value="Peptidase_S8_His-AS"/>
</dbReference>